<gene>
    <name evidence="3" type="ORF">CYCCA115_LOCUS5642</name>
</gene>
<keyword evidence="4" id="KW-1185">Reference proteome</keyword>
<protein>
    <recommendedName>
        <fullName evidence="5">RxLR effector protein</fullName>
    </recommendedName>
</protein>
<accession>A0AAD2CMF4</accession>
<dbReference type="EMBL" id="CAKOGP040000640">
    <property type="protein sequence ID" value="CAJ1937402.1"/>
    <property type="molecule type" value="Genomic_DNA"/>
</dbReference>
<comment type="caution">
    <text evidence="3">The sequence shown here is derived from an EMBL/GenBank/DDBJ whole genome shotgun (WGS) entry which is preliminary data.</text>
</comment>
<feature type="chain" id="PRO_5042125403" description="RxLR effector protein" evidence="2">
    <location>
        <begin position="25"/>
        <end position="227"/>
    </location>
</feature>
<evidence type="ECO:0000256" key="2">
    <source>
        <dbReference type="SAM" id="SignalP"/>
    </source>
</evidence>
<dbReference type="Proteomes" id="UP001295423">
    <property type="component" value="Unassembled WGS sequence"/>
</dbReference>
<feature type="compositionally biased region" description="Polar residues" evidence="1">
    <location>
        <begin position="42"/>
        <end position="53"/>
    </location>
</feature>
<feature type="region of interest" description="Disordered" evidence="1">
    <location>
        <begin position="28"/>
        <end position="62"/>
    </location>
</feature>
<evidence type="ECO:0000313" key="4">
    <source>
        <dbReference type="Proteomes" id="UP001295423"/>
    </source>
</evidence>
<evidence type="ECO:0000256" key="1">
    <source>
        <dbReference type="SAM" id="MobiDB-lite"/>
    </source>
</evidence>
<sequence>MTQRCLVFKAVIALLLISKDVVNGFTIGSSSPNKHHHHDTGATKSSRNSQETTDIVPPDDEKTLGDYIANEDEWFKDDVTDIEKGAPKSQLIKFLKGNEDYFKPTQMRLKIDLAHFLKTGESRPSISRTAATASQRVTDIDYDIRDSKMVYKRDLKAFAARLDKLFEWKNIHSNEYMAPYFPLIQSSGTGETKLMHEYKNLMTMDKTDVHVESNRMTMMMDTTCMGS</sequence>
<organism evidence="3 4">
    <name type="scientific">Cylindrotheca closterium</name>
    <dbReference type="NCBI Taxonomy" id="2856"/>
    <lineage>
        <taxon>Eukaryota</taxon>
        <taxon>Sar</taxon>
        <taxon>Stramenopiles</taxon>
        <taxon>Ochrophyta</taxon>
        <taxon>Bacillariophyta</taxon>
        <taxon>Bacillariophyceae</taxon>
        <taxon>Bacillariophycidae</taxon>
        <taxon>Bacillariales</taxon>
        <taxon>Bacillariaceae</taxon>
        <taxon>Cylindrotheca</taxon>
    </lineage>
</organism>
<keyword evidence="2" id="KW-0732">Signal</keyword>
<name>A0AAD2CMF4_9STRA</name>
<dbReference type="AlphaFoldDB" id="A0AAD2CMF4"/>
<proteinExistence type="predicted"/>
<reference evidence="3" key="1">
    <citation type="submission" date="2023-08" db="EMBL/GenBank/DDBJ databases">
        <authorList>
            <person name="Audoor S."/>
            <person name="Bilcke G."/>
        </authorList>
    </citation>
    <scope>NUCLEOTIDE SEQUENCE</scope>
</reference>
<evidence type="ECO:0008006" key="5">
    <source>
        <dbReference type="Google" id="ProtNLM"/>
    </source>
</evidence>
<feature type="signal peptide" evidence="2">
    <location>
        <begin position="1"/>
        <end position="24"/>
    </location>
</feature>
<evidence type="ECO:0000313" key="3">
    <source>
        <dbReference type="EMBL" id="CAJ1937402.1"/>
    </source>
</evidence>